<evidence type="ECO:0000259" key="8">
    <source>
        <dbReference type="PROSITE" id="PS50110"/>
    </source>
</evidence>
<gene>
    <name evidence="10" type="ORF">BBI15_01095</name>
</gene>
<dbReference type="GO" id="GO:0000976">
    <property type="term" value="F:transcription cis-regulatory region binding"/>
    <property type="evidence" value="ECO:0007669"/>
    <property type="project" value="TreeGrafter"/>
</dbReference>
<name>A0A1C7E614_9BACL</name>
<proteinExistence type="predicted"/>
<dbReference type="KEGG" id="ppla:BBI15_01095"/>
<reference evidence="10" key="1">
    <citation type="submission" date="2016-10" db="EMBL/GenBank/DDBJ databases">
        <authorList>
            <person name="See-Too W.S."/>
        </authorList>
    </citation>
    <scope>NUCLEOTIDE SEQUENCE [LARGE SCALE GENOMIC DNA]</scope>
    <source>
        <strain evidence="10">DSM 23997</strain>
    </source>
</reference>
<dbReference type="PROSITE" id="PS51755">
    <property type="entry name" value="OMPR_PHOB"/>
    <property type="match status" value="1"/>
</dbReference>
<dbReference type="InterPro" id="IPR036388">
    <property type="entry name" value="WH-like_DNA-bd_sf"/>
</dbReference>
<dbReference type="GO" id="GO:0006355">
    <property type="term" value="P:regulation of DNA-templated transcription"/>
    <property type="evidence" value="ECO:0007669"/>
    <property type="project" value="InterPro"/>
</dbReference>
<dbReference type="Gene3D" id="3.40.50.2300">
    <property type="match status" value="1"/>
</dbReference>
<dbReference type="PANTHER" id="PTHR48111:SF31">
    <property type="entry name" value="TRANSCRIPTIONAL REGULATORY PROTEIN YXDJ"/>
    <property type="match status" value="1"/>
</dbReference>
<dbReference type="InterPro" id="IPR011006">
    <property type="entry name" value="CheY-like_superfamily"/>
</dbReference>
<dbReference type="CDD" id="cd18159">
    <property type="entry name" value="REC_OmpR_NsrR-like"/>
    <property type="match status" value="1"/>
</dbReference>
<dbReference type="InterPro" id="IPR039420">
    <property type="entry name" value="WalR-like"/>
</dbReference>
<accession>A0A1C7E614</accession>
<evidence type="ECO:0000256" key="3">
    <source>
        <dbReference type="ARBA" id="ARBA00023015"/>
    </source>
</evidence>
<keyword evidence="5" id="KW-0804">Transcription</keyword>
<dbReference type="InterPro" id="IPR001867">
    <property type="entry name" value="OmpR/PhoB-type_DNA-bd"/>
</dbReference>
<evidence type="ECO:0000259" key="9">
    <source>
        <dbReference type="PROSITE" id="PS51755"/>
    </source>
</evidence>
<dbReference type="GO" id="GO:0032993">
    <property type="term" value="C:protein-DNA complex"/>
    <property type="evidence" value="ECO:0007669"/>
    <property type="project" value="TreeGrafter"/>
</dbReference>
<keyword evidence="1 6" id="KW-0597">Phosphoprotein</keyword>
<dbReference type="Pfam" id="PF00072">
    <property type="entry name" value="Response_reg"/>
    <property type="match status" value="1"/>
</dbReference>
<dbReference type="Proteomes" id="UP000092650">
    <property type="component" value="Chromosome"/>
</dbReference>
<dbReference type="SUPFAM" id="SSF46894">
    <property type="entry name" value="C-terminal effector domain of the bipartite response regulators"/>
    <property type="match status" value="1"/>
</dbReference>
<dbReference type="InterPro" id="IPR001789">
    <property type="entry name" value="Sig_transdc_resp-reg_receiver"/>
</dbReference>
<dbReference type="GO" id="GO:0000156">
    <property type="term" value="F:phosphorelay response regulator activity"/>
    <property type="evidence" value="ECO:0007669"/>
    <property type="project" value="TreeGrafter"/>
</dbReference>
<dbReference type="GO" id="GO:0005829">
    <property type="term" value="C:cytosol"/>
    <property type="evidence" value="ECO:0007669"/>
    <property type="project" value="TreeGrafter"/>
</dbReference>
<dbReference type="SMART" id="SM00862">
    <property type="entry name" value="Trans_reg_C"/>
    <property type="match status" value="1"/>
</dbReference>
<dbReference type="CDD" id="cd00383">
    <property type="entry name" value="trans_reg_C"/>
    <property type="match status" value="1"/>
</dbReference>
<evidence type="ECO:0000313" key="10">
    <source>
        <dbReference type="EMBL" id="ANU18922.1"/>
    </source>
</evidence>
<dbReference type="InterPro" id="IPR016032">
    <property type="entry name" value="Sig_transdc_resp-reg_C-effctor"/>
</dbReference>
<dbReference type="PANTHER" id="PTHR48111">
    <property type="entry name" value="REGULATOR OF RPOS"/>
    <property type="match status" value="1"/>
</dbReference>
<evidence type="ECO:0000256" key="1">
    <source>
        <dbReference type="ARBA" id="ARBA00022553"/>
    </source>
</evidence>
<keyword evidence="2" id="KW-0902">Two-component regulatory system</keyword>
<feature type="domain" description="OmpR/PhoB-type" evidence="9">
    <location>
        <begin position="131"/>
        <end position="229"/>
    </location>
</feature>
<dbReference type="Pfam" id="PF00486">
    <property type="entry name" value="Trans_reg_C"/>
    <property type="match status" value="1"/>
</dbReference>
<dbReference type="SUPFAM" id="SSF52172">
    <property type="entry name" value="CheY-like"/>
    <property type="match status" value="1"/>
</dbReference>
<organism evidence="10 11">
    <name type="scientific">Planococcus plakortidis</name>
    <dbReference type="NCBI Taxonomy" id="1038856"/>
    <lineage>
        <taxon>Bacteria</taxon>
        <taxon>Bacillati</taxon>
        <taxon>Bacillota</taxon>
        <taxon>Bacilli</taxon>
        <taxon>Bacillales</taxon>
        <taxon>Caryophanaceae</taxon>
        <taxon>Planococcus</taxon>
    </lineage>
</organism>
<evidence type="ECO:0000313" key="11">
    <source>
        <dbReference type="Proteomes" id="UP000092650"/>
    </source>
</evidence>
<keyword evidence="11" id="KW-1185">Reference proteome</keyword>
<dbReference type="SMART" id="SM00448">
    <property type="entry name" value="REC"/>
    <property type="match status" value="1"/>
</dbReference>
<dbReference type="OrthoDB" id="9790442at2"/>
<dbReference type="RefSeq" id="WP_068868688.1">
    <property type="nucleotide sequence ID" value="NZ_CP016539.2"/>
</dbReference>
<evidence type="ECO:0000256" key="7">
    <source>
        <dbReference type="PROSITE-ProRule" id="PRU01091"/>
    </source>
</evidence>
<evidence type="ECO:0000256" key="2">
    <source>
        <dbReference type="ARBA" id="ARBA00023012"/>
    </source>
</evidence>
<dbReference type="Gene3D" id="6.10.250.690">
    <property type="match status" value="1"/>
</dbReference>
<feature type="domain" description="Response regulatory" evidence="8">
    <location>
        <begin position="5"/>
        <end position="118"/>
    </location>
</feature>
<dbReference type="EMBL" id="CP016539">
    <property type="protein sequence ID" value="ANU18922.1"/>
    <property type="molecule type" value="Genomic_DNA"/>
</dbReference>
<keyword evidence="3" id="KW-0805">Transcription regulation</keyword>
<dbReference type="PROSITE" id="PS50110">
    <property type="entry name" value="RESPONSE_REGULATORY"/>
    <property type="match status" value="1"/>
</dbReference>
<dbReference type="STRING" id="1038856.BBI15_01095"/>
<feature type="DNA-binding region" description="OmpR/PhoB-type" evidence="7">
    <location>
        <begin position="131"/>
        <end position="229"/>
    </location>
</feature>
<evidence type="ECO:0000256" key="5">
    <source>
        <dbReference type="ARBA" id="ARBA00023163"/>
    </source>
</evidence>
<sequence>MGEQRIFIVEDDTKIASLLSDTLQKYHYQVETAKDFDRILEEFAAFDPHLILLDINLPSYDGYYWCRQLRQQTTCPILFISARSGEMDQVFALENGGDDFITKPFHYEIVLAKIRSHLRRAYGEYAPKQEERTVRAGRLVLYMERLELHCRETEIPLQKKESTILELLMDAYPKVVTREQLLEELWDDQAFVDENTLNVNMARVRKKLTDYGIQSFIETVRGAGYRLVLGREEQ</sequence>
<evidence type="ECO:0000256" key="6">
    <source>
        <dbReference type="PROSITE-ProRule" id="PRU00169"/>
    </source>
</evidence>
<feature type="modified residue" description="4-aspartylphosphate" evidence="6">
    <location>
        <position position="54"/>
    </location>
</feature>
<evidence type="ECO:0000256" key="4">
    <source>
        <dbReference type="ARBA" id="ARBA00023125"/>
    </source>
</evidence>
<dbReference type="Gene3D" id="1.10.10.10">
    <property type="entry name" value="Winged helix-like DNA-binding domain superfamily/Winged helix DNA-binding domain"/>
    <property type="match status" value="1"/>
</dbReference>
<dbReference type="AlphaFoldDB" id="A0A1C7E614"/>
<keyword evidence="4 7" id="KW-0238">DNA-binding</keyword>
<protein>
    <submittedName>
        <fullName evidence="10">DNA-binding response regulator</fullName>
    </submittedName>
</protein>